<comment type="caution">
    <text evidence="4">The sequence shown here is derived from an EMBL/GenBank/DDBJ whole genome shotgun (WGS) entry which is preliminary data.</text>
</comment>
<keyword evidence="2" id="KW-1133">Transmembrane helix</keyword>
<dbReference type="InterPro" id="IPR031106">
    <property type="entry name" value="C/EBP"/>
</dbReference>
<dbReference type="OrthoDB" id="1918304at2759"/>
<name>A0A8X8AKM5_POPTO</name>
<feature type="region of interest" description="Disordered" evidence="1">
    <location>
        <begin position="78"/>
        <end position="102"/>
    </location>
</feature>
<dbReference type="InterPro" id="IPR004827">
    <property type="entry name" value="bZIP"/>
</dbReference>
<evidence type="ECO:0000313" key="4">
    <source>
        <dbReference type="EMBL" id="KAG6791048.1"/>
    </source>
</evidence>
<sequence>MKGYNMDDGEIELSDHVLLPNPDSSGSLQSSASVDSLLDEFLKNTRTCTHTHTCNPLGPDITHTHTCYHTHTQVITSEEDDDVNNREHSNSKVKRPAGNREAVRKYREKKKAHTAYLEEEVKKLRISNQQLVRKIQQQVILEAEVLRLRSILMGLRGKIDTELGVFPFQNQGDATAAFKDGNCGAQSTGGPKNLQCQTDLPCFHTQVVGSSSRVNIDRNDKLMESWEGNCQPVILNCQANMDNMATTEGHATDMVEALIYVEVENTDLVYTKMDIGLEGLRATIQLYEDQNVNITFLFLLDEGAKMWGKCISYSLTQQTWSFDLHTSFIVFTLCESVKMVKMVISSGCAQYNFPLVFLVLLLPFGLFLSKLRKTVQVVNEAGSPRAVMQRLASSA</sequence>
<proteinExistence type="predicted"/>
<protein>
    <recommendedName>
        <fullName evidence="3">BZIP domain-containing protein</fullName>
    </recommendedName>
</protein>
<keyword evidence="2" id="KW-0812">Transmembrane</keyword>
<reference evidence="4" key="1">
    <citation type="journal article" date="2020" name="bioRxiv">
        <title>Hybrid origin of Populus tomentosa Carr. identified through genome sequencing and phylogenomic analysis.</title>
        <authorList>
            <person name="An X."/>
            <person name="Gao K."/>
            <person name="Chen Z."/>
            <person name="Li J."/>
            <person name="Yang X."/>
            <person name="Yang X."/>
            <person name="Zhou J."/>
            <person name="Guo T."/>
            <person name="Zhao T."/>
            <person name="Huang S."/>
            <person name="Miao D."/>
            <person name="Khan W.U."/>
            <person name="Rao P."/>
            <person name="Ye M."/>
            <person name="Lei B."/>
            <person name="Liao W."/>
            <person name="Wang J."/>
            <person name="Ji L."/>
            <person name="Li Y."/>
            <person name="Guo B."/>
            <person name="Mustafa N.S."/>
            <person name="Li S."/>
            <person name="Yun Q."/>
            <person name="Keller S.R."/>
            <person name="Mao J."/>
            <person name="Zhang R."/>
            <person name="Strauss S.H."/>
        </authorList>
    </citation>
    <scope>NUCLEOTIDE SEQUENCE</scope>
    <source>
        <strain evidence="4">GM15</strain>
        <tissue evidence="4">Leaf</tissue>
    </source>
</reference>
<dbReference type="AlphaFoldDB" id="A0A8X8AKM5"/>
<evidence type="ECO:0000259" key="3">
    <source>
        <dbReference type="PROSITE" id="PS50217"/>
    </source>
</evidence>
<dbReference type="CDD" id="cd14686">
    <property type="entry name" value="bZIP"/>
    <property type="match status" value="1"/>
</dbReference>
<dbReference type="PANTHER" id="PTHR23334:SF20">
    <property type="entry name" value="BASIC LEUCINE ZIPPER 24"/>
    <property type="match status" value="1"/>
</dbReference>
<evidence type="ECO:0000313" key="5">
    <source>
        <dbReference type="Proteomes" id="UP000886885"/>
    </source>
</evidence>
<accession>A0A8X8AKM5</accession>
<feature type="transmembrane region" description="Helical" evidence="2">
    <location>
        <begin position="351"/>
        <end position="368"/>
    </location>
</feature>
<dbReference type="GO" id="GO:0000978">
    <property type="term" value="F:RNA polymerase II cis-regulatory region sequence-specific DNA binding"/>
    <property type="evidence" value="ECO:0007669"/>
    <property type="project" value="TreeGrafter"/>
</dbReference>
<dbReference type="GO" id="GO:0006351">
    <property type="term" value="P:DNA-templated transcription"/>
    <property type="evidence" value="ECO:0007669"/>
    <property type="project" value="InterPro"/>
</dbReference>
<dbReference type="Pfam" id="PF07716">
    <property type="entry name" value="bZIP_2"/>
    <property type="match status" value="1"/>
</dbReference>
<dbReference type="PANTHER" id="PTHR23334">
    <property type="entry name" value="CCAAT/ENHANCER BINDING PROTEIN"/>
    <property type="match status" value="1"/>
</dbReference>
<evidence type="ECO:0000256" key="1">
    <source>
        <dbReference type="SAM" id="MobiDB-lite"/>
    </source>
</evidence>
<dbReference type="PROSITE" id="PS50217">
    <property type="entry name" value="BZIP"/>
    <property type="match status" value="1"/>
</dbReference>
<organism evidence="4 5">
    <name type="scientific">Populus tomentosa</name>
    <name type="common">Chinese white poplar</name>
    <dbReference type="NCBI Taxonomy" id="118781"/>
    <lineage>
        <taxon>Eukaryota</taxon>
        <taxon>Viridiplantae</taxon>
        <taxon>Streptophyta</taxon>
        <taxon>Embryophyta</taxon>
        <taxon>Tracheophyta</taxon>
        <taxon>Spermatophyta</taxon>
        <taxon>Magnoliopsida</taxon>
        <taxon>eudicotyledons</taxon>
        <taxon>Gunneridae</taxon>
        <taxon>Pentapetalae</taxon>
        <taxon>rosids</taxon>
        <taxon>fabids</taxon>
        <taxon>Malpighiales</taxon>
        <taxon>Salicaceae</taxon>
        <taxon>Saliceae</taxon>
        <taxon>Populus</taxon>
    </lineage>
</organism>
<dbReference type="SMART" id="SM00338">
    <property type="entry name" value="BRLZ"/>
    <property type="match status" value="1"/>
</dbReference>
<keyword evidence="5" id="KW-1185">Reference proteome</keyword>
<gene>
    <name evidence="4" type="ORF">POTOM_000158</name>
</gene>
<dbReference type="EMBL" id="JAAWWB010000001">
    <property type="protein sequence ID" value="KAG6791048.1"/>
    <property type="molecule type" value="Genomic_DNA"/>
</dbReference>
<dbReference type="Proteomes" id="UP000886885">
    <property type="component" value="Chromosome 1A"/>
</dbReference>
<keyword evidence="2" id="KW-0472">Membrane</keyword>
<evidence type="ECO:0000256" key="2">
    <source>
        <dbReference type="SAM" id="Phobius"/>
    </source>
</evidence>
<dbReference type="GO" id="GO:0000981">
    <property type="term" value="F:DNA-binding transcription factor activity, RNA polymerase II-specific"/>
    <property type="evidence" value="ECO:0007669"/>
    <property type="project" value="TreeGrafter"/>
</dbReference>
<feature type="domain" description="BZIP" evidence="3">
    <location>
        <begin position="89"/>
        <end position="155"/>
    </location>
</feature>